<dbReference type="Proteomes" id="UP001281761">
    <property type="component" value="Unassembled WGS sequence"/>
</dbReference>
<evidence type="ECO:0000313" key="2">
    <source>
        <dbReference type="Proteomes" id="UP001281761"/>
    </source>
</evidence>
<proteinExistence type="predicted"/>
<sequence>MKDLPSSQSENVVVVGSALYLESKALFAGTGPLFTFHAHCPFDCSLFMETNLLGSTLVNVSSSSSFSPNTQQFGRTGMMSPNLGGNVMCLNTSFSSCIRERNTD</sequence>
<evidence type="ECO:0000313" key="1">
    <source>
        <dbReference type="EMBL" id="KAK2958804.1"/>
    </source>
</evidence>
<keyword evidence="2" id="KW-1185">Reference proteome</keyword>
<organism evidence="1 2">
    <name type="scientific">Blattamonas nauphoetae</name>
    <dbReference type="NCBI Taxonomy" id="2049346"/>
    <lineage>
        <taxon>Eukaryota</taxon>
        <taxon>Metamonada</taxon>
        <taxon>Preaxostyla</taxon>
        <taxon>Oxymonadida</taxon>
        <taxon>Blattamonas</taxon>
    </lineage>
</organism>
<protein>
    <submittedName>
        <fullName evidence="1">Uncharacterized protein</fullName>
    </submittedName>
</protein>
<reference evidence="1 2" key="1">
    <citation type="journal article" date="2022" name="bioRxiv">
        <title>Genomics of Preaxostyla Flagellates Illuminates Evolutionary Transitions and the Path Towards Mitochondrial Loss.</title>
        <authorList>
            <person name="Novak L.V.F."/>
            <person name="Treitli S.C."/>
            <person name="Pyrih J."/>
            <person name="Halakuc P."/>
            <person name="Pipaliya S.V."/>
            <person name="Vacek V."/>
            <person name="Brzon O."/>
            <person name="Soukal P."/>
            <person name="Eme L."/>
            <person name="Dacks J.B."/>
            <person name="Karnkowska A."/>
            <person name="Elias M."/>
            <person name="Hampl V."/>
        </authorList>
    </citation>
    <scope>NUCLEOTIDE SEQUENCE [LARGE SCALE GENOMIC DNA]</scope>
    <source>
        <strain evidence="1">NAU3</strain>
        <tissue evidence="1">Gut</tissue>
    </source>
</reference>
<comment type="caution">
    <text evidence="1">The sequence shown here is derived from an EMBL/GenBank/DDBJ whole genome shotgun (WGS) entry which is preliminary data.</text>
</comment>
<accession>A0ABQ9Y519</accession>
<dbReference type="EMBL" id="JARBJD010000035">
    <property type="protein sequence ID" value="KAK2958804.1"/>
    <property type="molecule type" value="Genomic_DNA"/>
</dbReference>
<name>A0ABQ9Y519_9EUKA</name>
<gene>
    <name evidence="1" type="ORF">BLNAU_6307</name>
</gene>